<evidence type="ECO:0000256" key="1">
    <source>
        <dbReference type="SAM" id="Coils"/>
    </source>
</evidence>
<proteinExistence type="predicted"/>
<name>A0A6I6JIL9_9BACT</name>
<dbReference type="EMBL" id="CP046401">
    <property type="protein sequence ID" value="QGY42111.1"/>
    <property type="molecule type" value="Genomic_DNA"/>
</dbReference>
<feature type="coiled-coil region" evidence="1">
    <location>
        <begin position="127"/>
        <end position="154"/>
    </location>
</feature>
<dbReference type="Proteomes" id="UP000428260">
    <property type="component" value="Chromosome"/>
</dbReference>
<reference evidence="2 3" key="1">
    <citation type="submission" date="2019-11" db="EMBL/GenBank/DDBJ databases">
        <authorList>
            <person name="Zheng R.K."/>
            <person name="Sun C.M."/>
        </authorList>
    </citation>
    <scope>NUCLEOTIDE SEQUENCE [LARGE SCALE GENOMIC DNA]</scope>
    <source>
        <strain evidence="2 3">WC007</strain>
    </source>
</reference>
<dbReference type="AlphaFoldDB" id="A0A6I6JIL9"/>
<organism evidence="2 3">
    <name type="scientific">Maribellus comscasis</name>
    <dbReference type="NCBI Taxonomy" id="2681766"/>
    <lineage>
        <taxon>Bacteria</taxon>
        <taxon>Pseudomonadati</taxon>
        <taxon>Bacteroidota</taxon>
        <taxon>Bacteroidia</taxon>
        <taxon>Marinilabiliales</taxon>
        <taxon>Prolixibacteraceae</taxon>
        <taxon>Maribellus</taxon>
    </lineage>
</organism>
<sequence length="154" mass="18210">MKKTITAKRISKQAVIKLNDNIKNIFPLFGAFEERKWAEGWNPELIYPETEKIEEGTTFRTSPTFDGESDYLWIVTKYSTEKKLVRYLVITDDRFWTITVQCFQIDENNTKAQITYSFTGLNKNGNIQNKKALNNMFSKNLKDWENEINQYLKM</sequence>
<evidence type="ECO:0000313" key="2">
    <source>
        <dbReference type="EMBL" id="QGY42111.1"/>
    </source>
</evidence>
<dbReference type="KEGG" id="mcos:GM418_00105"/>
<evidence type="ECO:0008006" key="4">
    <source>
        <dbReference type="Google" id="ProtNLM"/>
    </source>
</evidence>
<gene>
    <name evidence="2" type="ORF">GM418_00105</name>
</gene>
<keyword evidence="3" id="KW-1185">Reference proteome</keyword>
<accession>A0A6I6JIL9</accession>
<dbReference type="RefSeq" id="WP_158861950.1">
    <property type="nucleotide sequence ID" value="NZ_CP046401.1"/>
</dbReference>
<evidence type="ECO:0000313" key="3">
    <source>
        <dbReference type="Proteomes" id="UP000428260"/>
    </source>
</evidence>
<keyword evidence="1" id="KW-0175">Coiled coil</keyword>
<protein>
    <recommendedName>
        <fullName evidence="4">SRPBCC family protein</fullName>
    </recommendedName>
</protein>